<feature type="binding site" description="covalent" evidence="4">
    <location>
        <position position="220"/>
    </location>
    <ligand>
        <name>heme c</name>
        <dbReference type="ChEBI" id="CHEBI:61717"/>
        <label>2</label>
    </ligand>
</feature>
<protein>
    <submittedName>
        <fullName evidence="7">Cytochrome c peroxidase</fullName>
    </submittedName>
</protein>
<keyword evidence="8" id="KW-1185">Reference proteome</keyword>
<feature type="domain" description="Di-haem cytochrome c peroxidase" evidence="6">
    <location>
        <begin position="47"/>
        <end position="194"/>
    </location>
</feature>
<feature type="binding site" description="axial binding residue" evidence="5">
    <location>
        <position position="224"/>
    </location>
    <ligand>
        <name>heme c</name>
        <dbReference type="ChEBI" id="CHEBI:61717"/>
        <label>2</label>
    </ligand>
    <ligandPart>
        <name>Fe</name>
        <dbReference type="ChEBI" id="CHEBI:18248"/>
    </ligandPart>
</feature>
<organism evidence="7 8">
    <name type="scientific">Arsukibacterium tuosuense</name>
    <dbReference type="NCBI Taxonomy" id="1323745"/>
    <lineage>
        <taxon>Bacteria</taxon>
        <taxon>Pseudomonadati</taxon>
        <taxon>Pseudomonadota</taxon>
        <taxon>Gammaproteobacteria</taxon>
        <taxon>Chromatiales</taxon>
        <taxon>Chromatiaceae</taxon>
        <taxon>Arsukibacterium</taxon>
    </lineage>
</organism>
<dbReference type="InterPro" id="IPR051395">
    <property type="entry name" value="Cytochrome_c_Peroxidase/MauG"/>
</dbReference>
<evidence type="ECO:0000256" key="1">
    <source>
        <dbReference type="ARBA" id="ARBA00004196"/>
    </source>
</evidence>
<dbReference type="InterPro" id="IPR026259">
    <property type="entry name" value="MauG/Cytc_peroxidase"/>
</dbReference>
<evidence type="ECO:0000313" key="7">
    <source>
        <dbReference type="EMBL" id="SNY54701.1"/>
    </source>
</evidence>
<feature type="binding site" description="covalent" evidence="4">
    <location>
        <position position="69"/>
    </location>
    <ligand>
        <name>heme c</name>
        <dbReference type="ChEBI" id="CHEBI:61717"/>
        <label>1</label>
    </ligand>
</feature>
<dbReference type="GO" id="GO:0004130">
    <property type="term" value="F:cytochrome-c peroxidase activity"/>
    <property type="evidence" value="ECO:0007669"/>
    <property type="project" value="TreeGrafter"/>
</dbReference>
<feature type="binding site" description="axial binding residue" evidence="5">
    <location>
        <position position="73"/>
    </location>
    <ligand>
        <name>heme c</name>
        <dbReference type="ChEBI" id="CHEBI:61717"/>
        <label>1</label>
    </ligand>
    <ligandPart>
        <name>Fe</name>
        <dbReference type="ChEBI" id="CHEBI:18248"/>
    </ligandPart>
</feature>
<dbReference type="Proteomes" id="UP000219353">
    <property type="component" value="Unassembled WGS sequence"/>
</dbReference>
<evidence type="ECO:0000313" key="8">
    <source>
        <dbReference type="Proteomes" id="UP000219353"/>
    </source>
</evidence>
<dbReference type="Gene3D" id="1.10.760.10">
    <property type="entry name" value="Cytochrome c-like domain"/>
    <property type="match status" value="2"/>
</dbReference>
<dbReference type="AlphaFoldDB" id="A0A285J6H4"/>
<dbReference type="PIRSF" id="PIRSF000294">
    <property type="entry name" value="Cytochrome-c_peroxidase"/>
    <property type="match status" value="1"/>
</dbReference>
<name>A0A285J6H4_9GAMM</name>
<evidence type="ECO:0000256" key="5">
    <source>
        <dbReference type="PIRSR" id="PIRSR000294-2"/>
    </source>
</evidence>
<keyword evidence="4" id="KW-0349">Heme</keyword>
<dbReference type="GO" id="GO:0046872">
    <property type="term" value="F:metal ion binding"/>
    <property type="evidence" value="ECO:0007669"/>
    <property type="project" value="UniProtKB-KW"/>
</dbReference>
<dbReference type="SUPFAM" id="SSF46626">
    <property type="entry name" value="Cytochrome c"/>
    <property type="match status" value="2"/>
</dbReference>
<dbReference type="InterPro" id="IPR036909">
    <property type="entry name" value="Cyt_c-like_dom_sf"/>
</dbReference>
<evidence type="ECO:0000256" key="4">
    <source>
        <dbReference type="PIRSR" id="PIRSR000294-1"/>
    </source>
</evidence>
<dbReference type="PANTHER" id="PTHR30600:SF14">
    <property type="entry name" value="CYTOCHROME C PEROXIDASE"/>
    <property type="match status" value="1"/>
</dbReference>
<keyword evidence="5" id="KW-0479">Metal-binding</keyword>
<sequence>MAISILLGIVILGSCSKPAEPAGQWQWPLPPDMPLPQVPTENPMTATKVELGRYLFYDTQLSVNGKQSCASCHQQQFAFAEPRTQSVGSTGQQHRRNALALVNVAYNNTLTWAHDGLTDIEQQLLIPMFSDNPVELGISGKEAEVLQRLTRAPYPQLFQQAFGETKPDMQHVVLALASFVRSLLSFQSDFDRYAYYNDDAALNPLQIEGMNLFFSERLECHHCHGGFNFTQATSHSKQPLDLRPFHNTGLYFTQSDDDHTAGYPQHDRGLAEITMNPADDGRFRAPTLRNIALTAPYMHDGSLATLEQVIDFYAAGGRQITDGHDAGDGRHHPAKSQFVTGFALTISERAAVLAFLHSLTDSQFIANRDHSNPWPTSP</sequence>
<accession>A0A285J6H4</accession>
<evidence type="ECO:0000256" key="2">
    <source>
        <dbReference type="ARBA" id="ARBA00022729"/>
    </source>
</evidence>
<dbReference type="OrthoDB" id="9805202at2"/>
<dbReference type="EMBL" id="OBEB01000005">
    <property type="protein sequence ID" value="SNY54701.1"/>
    <property type="molecule type" value="Genomic_DNA"/>
</dbReference>
<dbReference type="InterPro" id="IPR004852">
    <property type="entry name" value="Di-haem_cyt_c_peroxidsae"/>
</dbReference>
<comment type="cofactor">
    <cofactor evidence="4">
        <name>heme</name>
        <dbReference type="ChEBI" id="CHEBI:30413"/>
    </cofactor>
    <text evidence="4">Binds 2 heme groups.</text>
</comment>
<keyword evidence="5" id="KW-0408">Iron</keyword>
<feature type="binding site" description="covalent" evidence="4">
    <location>
        <position position="72"/>
    </location>
    <ligand>
        <name>heme c</name>
        <dbReference type="ChEBI" id="CHEBI:61717"/>
        <label>1</label>
    </ligand>
</feature>
<dbReference type="NCBIfam" id="TIGR04039">
    <property type="entry name" value="MXAN_0977_Heme2"/>
    <property type="match status" value="1"/>
</dbReference>
<evidence type="ECO:0000256" key="3">
    <source>
        <dbReference type="ARBA" id="ARBA00023002"/>
    </source>
</evidence>
<reference evidence="8" key="1">
    <citation type="submission" date="2017-09" db="EMBL/GenBank/DDBJ databases">
        <authorList>
            <person name="Varghese N."/>
            <person name="Submissions S."/>
        </authorList>
    </citation>
    <scope>NUCLEOTIDE SEQUENCE [LARGE SCALE GENOMIC DNA]</scope>
    <source>
        <strain evidence="8">CGMCC 1.12461</strain>
    </source>
</reference>
<keyword evidence="3" id="KW-0560">Oxidoreductase</keyword>
<comment type="subcellular location">
    <subcellularLocation>
        <location evidence="1">Cell envelope</location>
    </subcellularLocation>
</comment>
<dbReference type="PANTHER" id="PTHR30600">
    <property type="entry name" value="CYTOCHROME C PEROXIDASE-RELATED"/>
    <property type="match status" value="1"/>
</dbReference>
<dbReference type="Pfam" id="PF03150">
    <property type="entry name" value="CCP_MauG"/>
    <property type="match status" value="1"/>
</dbReference>
<feature type="binding site" description="covalent" evidence="4">
    <location>
        <position position="223"/>
    </location>
    <ligand>
        <name>heme c</name>
        <dbReference type="ChEBI" id="CHEBI:61717"/>
        <label>2</label>
    </ligand>
</feature>
<keyword evidence="7" id="KW-0575">Peroxidase</keyword>
<gene>
    <name evidence="7" type="ORF">SAMN06297280_2712</name>
</gene>
<evidence type="ECO:0000259" key="6">
    <source>
        <dbReference type="Pfam" id="PF03150"/>
    </source>
</evidence>
<dbReference type="GO" id="GO:0020037">
    <property type="term" value="F:heme binding"/>
    <property type="evidence" value="ECO:0007669"/>
    <property type="project" value="InterPro"/>
</dbReference>
<comment type="PTM">
    <text evidence="4">Binds 2 heme groups per subunit.</text>
</comment>
<dbReference type="InterPro" id="IPR023929">
    <property type="entry name" value="MbnH-like"/>
</dbReference>
<dbReference type="GO" id="GO:0009055">
    <property type="term" value="F:electron transfer activity"/>
    <property type="evidence" value="ECO:0007669"/>
    <property type="project" value="InterPro"/>
</dbReference>
<keyword evidence="2" id="KW-0732">Signal</keyword>
<proteinExistence type="predicted"/>
<dbReference type="GO" id="GO:0030313">
    <property type="term" value="C:cell envelope"/>
    <property type="evidence" value="ECO:0007669"/>
    <property type="project" value="UniProtKB-SubCell"/>
</dbReference>